<keyword evidence="5 7" id="KW-1133">Transmembrane helix</keyword>
<dbReference type="PANTHER" id="PTHR30614:SF21">
    <property type="entry name" value="AMINO ACID ABC TRANSPORTER PERMEASE"/>
    <property type="match status" value="1"/>
</dbReference>
<feature type="transmembrane region" description="Helical" evidence="7">
    <location>
        <begin position="245"/>
        <end position="266"/>
    </location>
</feature>
<feature type="transmembrane region" description="Helical" evidence="7">
    <location>
        <begin position="142"/>
        <end position="165"/>
    </location>
</feature>
<protein>
    <submittedName>
        <fullName evidence="9">Glutamate transport system permease protein</fullName>
    </submittedName>
</protein>
<evidence type="ECO:0000313" key="10">
    <source>
        <dbReference type="Proteomes" id="UP000295680"/>
    </source>
</evidence>
<dbReference type="GO" id="GO:0006865">
    <property type="term" value="P:amino acid transport"/>
    <property type="evidence" value="ECO:0007669"/>
    <property type="project" value="TreeGrafter"/>
</dbReference>
<evidence type="ECO:0000313" key="9">
    <source>
        <dbReference type="EMBL" id="TCO52646.1"/>
    </source>
</evidence>
<accession>A0A4R2J7Q4</accession>
<dbReference type="PROSITE" id="PS50928">
    <property type="entry name" value="ABC_TM1"/>
    <property type="match status" value="1"/>
</dbReference>
<gene>
    <name evidence="9" type="ORF">EV192_112378</name>
</gene>
<evidence type="ECO:0000256" key="5">
    <source>
        <dbReference type="ARBA" id="ARBA00022989"/>
    </source>
</evidence>
<keyword evidence="4 7" id="KW-0812">Transmembrane</keyword>
<dbReference type="CDD" id="cd06261">
    <property type="entry name" value="TM_PBP2"/>
    <property type="match status" value="1"/>
</dbReference>
<evidence type="ECO:0000256" key="3">
    <source>
        <dbReference type="ARBA" id="ARBA00022475"/>
    </source>
</evidence>
<keyword evidence="10" id="KW-1185">Reference proteome</keyword>
<sequence>MSAATTLLYDAPGPRAKRRNAVITTLFVVLLLYVVYLVYSGFDEKGQWAGALWKPFITWSTWDQFLIPGLLNTLKAAAISIVIALPVGALLGVGRLSRHPWVRIPAGAVVEFFRAIPVLLMMVFGAELYSIYTDIDADVRPLFAAVTGLVLYNASVLAEVFRAGINALPTGQTEAAHALGMRKTQVMVSVLLPQAVTLMLPAIVSQLVVALKDTALAGQLTVGYTELIRTSGGITGNFANTIPTLIVVAILYILMNLLLSTLASAMERRLSRRRNRPARGVKADKIEPVLVHIGTDADTGRADG</sequence>
<feature type="transmembrane region" description="Helical" evidence="7">
    <location>
        <begin position="76"/>
        <end position="96"/>
    </location>
</feature>
<dbReference type="InterPro" id="IPR010065">
    <property type="entry name" value="AA_ABC_transptr_permease_3TM"/>
</dbReference>
<reference evidence="9 10" key="1">
    <citation type="submission" date="2019-03" db="EMBL/GenBank/DDBJ databases">
        <title>Genomic Encyclopedia of Type Strains, Phase IV (KMG-IV): sequencing the most valuable type-strain genomes for metagenomic binning, comparative biology and taxonomic classification.</title>
        <authorList>
            <person name="Goeker M."/>
        </authorList>
    </citation>
    <scope>NUCLEOTIDE SEQUENCE [LARGE SCALE GENOMIC DNA]</scope>
    <source>
        <strain evidence="9 10">DSM 45934</strain>
    </source>
</reference>
<evidence type="ECO:0000256" key="7">
    <source>
        <dbReference type="RuleBase" id="RU363032"/>
    </source>
</evidence>
<keyword evidence="3" id="KW-1003">Cell membrane</keyword>
<feature type="transmembrane region" description="Helical" evidence="7">
    <location>
        <begin position="108"/>
        <end position="130"/>
    </location>
</feature>
<dbReference type="GO" id="GO:0022857">
    <property type="term" value="F:transmembrane transporter activity"/>
    <property type="evidence" value="ECO:0007669"/>
    <property type="project" value="InterPro"/>
</dbReference>
<evidence type="ECO:0000256" key="2">
    <source>
        <dbReference type="ARBA" id="ARBA00022448"/>
    </source>
</evidence>
<keyword evidence="6 7" id="KW-0472">Membrane</keyword>
<feature type="transmembrane region" description="Helical" evidence="7">
    <location>
        <begin position="21"/>
        <end position="39"/>
    </location>
</feature>
<comment type="caution">
    <text evidence="9">The sequence shown here is derived from an EMBL/GenBank/DDBJ whole genome shotgun (WGS) entry which is preliminary data.</text>
</comment>
<dbReference type="AlphaFoldDB" id="A0A4R2J7Q4"/>
<dbReference type="RefSeq" id="WP_132124539.1">
    <property type="nucleotide sequence ID" value="NZ_SLWS01000012.1"/>
</dbReference>
<dbReference type="EMBL" id="SLWS01000012">
    <property type="protein sequence ID" value="TCO52646.1"/>
    <property type="molecule type" value="Genomic_DNA"/>
</dbReference>
<dbReference type="SUPFAM" id="SSF161098">
    <property type="entry name" value="MetI-like"/>
    <property type="match status" value="1"/>
</dbReference>
<feature type="domain" description="ABC transmembrane type-1" evidence="8">
    <location>
        <begin position="70"/>
        <end position="263"/>
    </location>
</feature>
<proteinExistence type="inferred from homology"/>
<dbReference type="NCBIfam" id="TIGR01726">
    <property type="entry name" value="HEQRo_perm_3TM"/>
    <property type="match status" value="1"/>
</dbReference>
<evidence type="ECO:0000256" key="6">
    <source>
        <dbReference type="ARBA" id="ARBA00023136"/>
    </source>
</evidence>
<dbReference type="InterPro" id="IPR035906">
    <property type="entry name" value="MetI-like_sf"/>
</dbReference>
<name>A0A4R2J7Q4_9PSEU</name>
<comment type="similarity">
    <text evidence="7">Belongs to the binding-protein-dependent transport system permease family.</text>
</comment>
<feature type="transmembrane region" description="Helical" evidence="7">
    <location>
        <begin position="186"/>
        <end position="211"/>
    </location>
</feature>
<comment type="subcellular location">
    <subcellularLocation>
        <location evidence="1 7">Cell membrane</location>
        <topology evidence="1 7">Multi-pass membrane protein</topology>
    </subcellularLocation>
</comment>
<dbReference type="GO" id="GO:0043190">
    <property type="term" value="C:ATP-binding cassette (ABC) transporter complex"/>
    <property type="evidence" value="ECO:0007669"/>
    <property type="project" value="InterPro"/>
</dbReference>
<dbReference type="OrthoDB" id="4543034at2"/>
<dbReference type="InterPro" id="IPR043429">
    <property type="entry name" value="ArtM/GltK/GlnP/TcyL/YhdX-like"/>
</dbReference>
<dbReference type="Pfam" id="PF00528">
    <property type="entry name" value="BPD_transp_1"/>
    <property type="match status" value="1"/>
</dbReference>
<dbReference type="Proteomes" id="UP000295680">
    <property type="component" value="Unassembled WGS sequence"/>
</dbReference>
<evidence type="ECO:0000256" key="4">
    <source>
        <dbReference type="ARBA" id="ARBA00022692"/>
    </source>
</evidence>
<dbReference type="Gene3D" id="1.10.3720.10">
    <property type="entry name" value="MetI-like"/>
    <property type="match status" value="1"/>
</dbReference>
<evidence type="ECO:0000256" key="1">
    <source>
        <dbReference type="ARBA" id="ARBA00004651"/>
    </source>
</evidence>
<organism evidence="9 10">
    <name type="scientific">Actinocrispum wychmicini</name>
    <dbReference type="NCBI Taxonomy" id="1213861"/>
    <lineage>
        <taxon>Bacteria</taxon>
        <taxon>Bacillati</taxon>
        <taxon>Actinomycetota</taxon>
        <taxon>Actinomycetes</taxon>
        <taxon>Pseudonocardiales</taxon>
        <taxon>Pseudonocardiaceae</taxon>
        <taxon>Actinocrispum</taxon>
    </lineage>
</organism>
<keyword evidence="2 7" id="KW-0813">Transport</keyword>
<evidence type="ECO:0000259" key="8">
    <source>
        <dbReference type="PROSITE" id="PS50928"/>
    </source>
</evidence>
<dbReference type="InterPro" id="IPR000515">
    <property type="entry name" value="MetI-like"/>
</dbReference>
<dbReference type="PANTHER" id="PTHR30614">
    <property type="entry name" value="MEMBRANE COMPONENT OF AMINO ACID ABC TRANSPORTER"/>
    <property type="match status" value="1"/>
</dbReference>